<sequence length="564" mass="63821">MALTTRESGLGIPPTLPPLYPNALAPRRNCEPHSNWYLSDDSQAIWADPAKDAYDSAVATLKKELSIDEYQSIWLKDHASMHDVRGALLGAMEEYQARSKESKVRKWLANCSSRVMYYGAIFDTFSQHHPEYVSLAWGTMKFLFIAILNHEELLTEISKAVAKIADVLPRTELHSVLYPTQRMQEAVSIVYAKIIEFSIMAIKWYKEGKLKHSFSILANPFSIKFKPILAEITERSRRVDELANAASKAELRDLHVRIIQLTEMVALQQQQQALQSETLFAYQKASKHMVQRGQIEDIQSTMMLENVPAFEDSLIFCRGKRDRRRLKLPTQLPATALSRLKSWVSEPSSSLLLAQGQGVRTSSLDFAADLLDAIIERGYPILWALPSSIEDDNSPPTITGILKSLLVQILRLDPSIVSEGSHPVTVNNFKSATTLSQWFALLERCIADCPRLFVVIDMGLIEAATSDENSDCEYFKAGDFTEQLSEIVNRRGKGGLKIVIVSWRFQMMTSLSPKDIFGDEQILTDMGKRRERLMRQPKYRAIFRGRSRTVGEKLKSSICIVNSR</sequence>
<comment type="caution">
    <text evidence="1">The sequence shown here is derived from an EMBL/GenBank/DDBJ whole genome shotgun (WGS) entry which is preliminary data.</text>
</comment>
<proteinExistence type="predicted"/>
<gene>
    <name evidence="1" type="ORF">F4820DRAFT_54532</name>
</gene>
<evidence type="ECO:0000313" key="1">
    <source>
        <dbReference type="EMBL" id="KAI4861683.1"/>
    </source>
</evidence>
<evidence type="ECO:0000313" key="2">
    <source>
        <dbReference type="Proteomes" id="UP001497700"/>
    </source>
</evidence>
<accession>A0ACB9YQP8</accession>
<dbReference type="Proteomes" id="UP001497700">
    <property type="component" value="Unassembled WGS sequence"/>
</dbReference>
<organism evidence="1 2">
    <name type="scientific">Hypoxylon rubiginosum</name>
    <dbReference type="NCBI Taxonomy" id="110542"/>
    <lineage>
        <taxon>Eukaryota</taxon>
        <taxon>Fungi</taxon>
        <taxon>Dikarya</taxon>
        <taxon>Ascomycota</taxon>
        <taxon>Pezizomycotina</taxon>
        <taxon>Sordariomycetes</taxon>
        <taxon>Xylariomycetidae</taxon>
        <taxon>Xylariales</taxon>
        <taxon>Hypoxylaceae</taxon>
        <taxon>Hypoxylon</taxon>
    </lineage>
</organism>
<dbReference type="EMBL" id="MU393545">
    <property type="protein sequence ID" value="KAI4861683.1"/>
    <property type="molecule type" value="Genomic_DNA"/>
</dbReference>
<name>A0ACB9YQP8_9PEZI</name>
<reference evidence="1 2" key="1">
    <citation type="journal article" date="2022" name="New Phytol.">
        <title>Ecological generalism drives hyperdiversity of secondary metabolite gene clusters in xylarialean endophytes.</title>
        <authorList>
            <person name="Franco M.E.E."/>
            <person name="Wisecaver J.H."/>
            <person name="Arnold A.E."/>
            <person name="Ju Y.M."/>
            <person name="Slot J.C."/>
            <person name="Ahrendt S."/>
            <person name="Moore L.P."/>
            <person name="Eastman K.E."/>
            <person name="Scott K."/>
            <person name="Konkel Z."/>
            <person name="Mondo S.J."/>
            <person name="Kuo A."/>
            <person name="Hayes R.D."/>
            <person name="Haridas S."/>
            <person name="Andreopoulos B."/>
            <person name="Riley R."/>
            <person name="LaButti K."/>
            <person name="Pangilinan J."/>
            <person name="Lipzen A."/>
            <person name="Amirebrahimi M."/>
            <person name="Yan J."/>
            <person name="Adam C."/>
            <person name="Keymanesh K."/>
            <person name="Ng V."/>
            <person name="Louie K."/>
            <person name="Northen T."/>
            <person name="Drula E."/>
            <person name="Henrissat B."/>
            <person name="Hsieh H.M."/>
            <person name="Youens-Clark K."/>
            <person name="Lutzoni F."/>
            <person name="Miadlikowska J."/>
            <person name="Eastwood D.C."/>
            <person name="Hamelin R.C."/>
            <person name="Grigoriev I.V."/>
            <person name="U'Ren J.M."/>
        </authorList>
    </citation>
    <scope>NUCLEOTIDE SEQUENCE [LARGE SCALE GENOMIC DNA]</scope>
    <source>
        <strain evidence="1 2">CBS 119005</strain>
    </source>
</reference>
<keyword evidence="2" id="KW-1185">Reference proteome</keyword>
<protein>
    <submittedName>
        <fullName evidence="1">Uncharacterized protein</fullName>
    </submittedName>
</protein>